<comment type="caution">
    <text evidence="2">The sequence shown here is derived from an EMBL/GenBank/DDBJ whole genome shotgun (WGS) entry which is preliminary data.</text>
</comment>
<accession>A0ABQ9XSA4</accession>
<protein>
    <recommendedName>
        <fullName evidence="4">Protein YIPF</fullName>
    </recommendedName>
</protein>
<dbReference type="EMBL" id="JARBJD010000076">
    <property type="protein sequence ID" value="KAK2954588.1"/>
    <property type="molecule type" value="Genomic_DNA"/>
</dbReference>
<feature type="transmembrane region" description="Helical" evidence="1">
    <location>
        <begin position="139"/>
        <end position="162"/>
    </location>
</feature>
<dbReference type="Proteomes" id="UP001281761">
    <property type="component" value="Unassembled WGS sequence"/>
</dbReference>
<feature type="transmembrane region" description="Helical" evidence="1">
    <location>
        <begin position="169"/>
        <end position="187"/>
    </location>
</feature>
<proteinExistence type="predicted"/>
<dbReference type="PANTHER" id="PTHR12822">
    <property type="entry name" value="PROTEIN YIPF"/>
    <property type="match status" value="1"/>
</dbReference>
<evidence type="ECO:0000313" key="3">
    <source>
        <dbReference type="Proteomes" id="UP001281761"/>
    </source>
</evidence>
<gene>
    <name evidence="2" type="ORF">BLNAU_10439</name>
</gene>
<keyword evidence="1" id="KW-1133">Transmembrane helix</keyword>
<keyword evidence="1" id="KW-0812">Transmembrane</keyword>
<evidence type="ECO:0008006" key="4">
    <source>
        <dbReference type="Google" id="ProtNLM"/>
    </source>
</evidence>
<feature type="transmembrane region" description="Helical" evidence="1">
    <location>
        <begin position="56"/>
        <end position="77"/>
    </location>
</feature>
<keyword evidence="1" id="KW-0472">Membrane</keyword>
<evidence type="ECO:0000256" key="1">
    <source>
        <dbReference type="SAM" id="Phobius"/>
    </source>
</evidence>
<dbReference type="PANTHER" id="PTHR12822:SF2">
    <property type="entry name" value="PROTEIN YIPF"/>
    <property type="match status" value="1"/>
</dbReference>
<feature type="transmembrane region" description="Helical" evidence="1">
    <location>
        <begin position="98"/>
        <end position="119"/>
    </location>
</feature>
<name>A0ABQ9XSA4_9EUKA</name>
<evidence type="ECO:0000313" key="2">
    <source>
        <dbReference type="EMBL" id="KAK2954588.1"/>
    </source>
</evidence>
<keyword evidence="3" id="KW-1185">Reference proteome</keyword>
<organism evidence="2 3">
    <name type="scientific">Blattamonas nauphoetae</name>
    <dbReference type="NCBI Taxonomy" id="2049346"/>
    <lineage>
        <taxon>Eukaryota</taxon>
        <taxon>Metamonada</taxon>
        <taxon>Preaxostyla</taxon>
        <taxon>Oxymonadida</taxon>
        <taxon>Blattamonas</taxon>
    </lineage>
</organism>
<reference evidence="2 3" key="1">
    <citation type="journal article" date="2022" name="bioRxiv">
        <title>Genomics of Preaxostyla Flagellates Illuminates Evolutionary Transitions and the Path Towards Mitochondrial Loss.</title>
        <authorList>
            <person name="Novak L.V.F."/>
            <person name="Treitli S.C."/>
            <person name="Pyrih J."/>
            <person name="Halakuc P."/>
            <person name="Pipaliya S.V."/>
            <person name="Vacek V."/>
            <person name="Brzon O."/>
            <person name="Soukal P."/>
            <person name="Eme L."/>
            <person name="Dacks J.B."/>
            <person name="Karnkowska A."/>
            <person name="Elias M."/>
            <person name="Hampl V."/>
        </authorList>
    </citation>
    <scope>NUCLEOTIDE SEQUENCE [LARGE SCALE GENOMIC DNA]</scope>
    <source>
        <strain evidence="2">NAU3</strain>
        <tissue evidence="2">Gut</tissue>
    </source>
</reference>
<dbReference type="InterPro" id="IPR039765">
    <property type="entry name" value="Yip5/YIPF1/YIPF2"/>
</dbReference>
<sequence>METGSIPIPTTSVLSISFWQYYFDVTTDLVKERVIYSLNPRKAVLAQSFSLQSPDLYGPFWISITFLLVSSILAQIWKWRHVKEDTHSFDPFLIFRSYVCYLLIPLLTSVVFAALFFLGKRTVSNTSSSQPIPSLVNSTLIFLAYFGYTTLCYLIPSLLTLFNSSQLNGISFILATFFSSIVFMMNTKSFFSTIFAKKLYSLLAQLIAFLGRIAMSVGIISFLFQLPPKLKK</sequence>
<feature type="transmembrane region" description="Helical" evidence="1">
    <location>
        <begin position="199"/>
        <end position="224"/>
    </location>
</feature>